<name>A0AAN9MUM5_CANGL</name>
<proteinExistence type="predicted"/>
<dbReference type="AlphaFoldDB" id="A0AAN9MUM5"/>
<dbReference type="EMBL" id="JAYMYQ010000001">
    <property type="protein sequence ID" value="KAK7361259.1"/>
    <property type="molecule type" value="Genomic_DNA"/>
</dbReference>
<sequence>MRRCVKGKPTYKRTWRVRLLQNEPYTSRKEFASLSSRCVTHCAYNSRINGWGGDPASGLGSWRPPTTLIKSLDYIESEGLRSRSFNTLLTCGRRCRIACKLAASNGRGPAKVIIKVRKGGPTRRVQLQPLICRAQLMLASSPGRKAYPTIPIITIKP</sequence>
<evidence type="ECO:0000313" key="1">
    <source>
        <dbReference type="EMBL" id="KAK7361259.1"/>
    </source>
</evidence>
<dbReference type="Proteomes" id="UP001367508">
    <property type="component" value="Unassembled WGS sequence"/>
</dbReference>
<protein>
    <submittedName>
        <fullName evidence="1">Uncharacterized protein</fullName>
    </submittedName>
</protein>
<reference evidence="1 2" key="1">
    <citation type="submission" date="2024-01" db="EMBL/GenBank/DDBJ databases">
        <title>The genomes of 5 underutilized Papilionoideae crops provide insights into root nodulation and disease resistanc.</title>
        <authorList>
            <person name="Jiang F."/>
        </authorList>
    </citation>
    <scope>NUCLEOTIDE SEQUENCE [LARGE SCALE GENOMIC DNA]</scope>
    <source>
        <strain evidence="1">LVBAO_FW01</strain>
        <tissue evidence="1">Leaves</tissue>
    </source>
</reference>
<accession>A0AAN9MUM5</accession>
<evidence type="ECO:0000313" key="2">
    <source>
        <dbReference type="Proteomes" id="UP001367508"/>
    </source>
</evidence>
<organism evidence="1 2">
    <name type="scientific">Canavalia gladiata</name>
    <name type="common">Sword bean</name>
    <name type="synonym">Dolichos gladiatus</name>
    <dbReference type="NCBI Taxonomy" id="3824"/>
    <lineage>
        <taxon>Eukaryota</taxon>
        <taxon>Viridiplantae</taxon>
        <taxon>Streptophyta</taxon>
        <taxon>Embryophyta</taxon>
        <taxon>Tracheophyta</taxon>
        <taxon>Spermatophyta</taxon>
        <taxon>Magnoliopsida</taxon>
        <taxon>eudicotyledons</taxon>
        <taxon>Gunneridae</taxon>
        <taxon>Pentapetalae</taxon>
        <taxon>rosids</taxon>
        <taxon>fabids</taxon>
        <taxon>Fabales</taxon>
        <taxon>Fabaceae</taxon>
        <taxon>Papilionoideae</taxon>
        <taxon>50 kb inversion clade</taxon>
        <taxon>NPAAA clade</taxon>
        <taxon>indigoferoid/millettioid clade</taxon>
        <taxon>Phaseoleae</taxon>
        <taxon>Canavalia</taxon>
    </lineage>
</organism>
<comment type="caution">
    <text evidence="1">The sequence shown here is derived from an EMBL/GenBank/DDBJ whole genome shotgun (WGS) entry which is preliminary data.</text>
</comment>
<keyword evidence="2" id="KW-1185">Reference proteome</keyword>
<gene>
    <name evidence="1" type="ORF">VNO77_03308</name>
</gene>